<proteinExistence type="predicted"/>
<reference evidence="2" key="2">
    <citation type="submission" date="2020-09" db="EMBL/GenBank/DDBJ databases">
        <authorList>
            <person name="Sun Q."/>
            <person name="Zhou Y."/>
        </authorList>
    </citation>
    <scope>NUCLEOTIDE SEQUENCE</scope>
    <source>
        <strain evidence="2">CGMCC 1.12924</strain>
    </source>
</reference>
<feature type="transmembrane region" description="Helical" evidence="1">
    <location>
        <begin position="12"/>
        <end position="30"/>
    </location>
</feature>
<dbReference type="EMBL" id="BMGK01000005">
    <property type="protein sequence ID" value="GGD90741.1"/>
    <property type="molecule type" value="Genomic_DNA"/>
</dbReference>
<dbReference type="RefSeq" id="WP_188440811.1">
    <property type="nucleotide sequence ID" value="NZ_BMGK01000005.1"/>
</dbReference>
<keyword evidence="1" id="KW-0812">Transmembrane</keyword>
<keyword evidence="1" id="KW-1133">Transmembrane helix</keyword>
<evidence type="ECO:0000313" key="2">
    <source>
        <dbReference type="EMBL" id="GGD90741.1"/>
    </source>
</evidence>
<dbReference type="Proteomes" id="UP000652231">
    <property type="component" value="Unassembled WGS sequence"/>
</dbReference>
<dbReference type="InterPro" id="IPR046077">
    <property type="entry name" value="DUF6095"/>
</dbReference>
<sequence length="73" mass="8255">MKNTDKKVLMTGIKFMALSLPLMFLAPYLITLGFLNKDNSTFYIFFPIGLIIGIAAVYFAFKGILTIMKSIFH</sequence>
<evidence type="ECO:0000256" key="1">
    <source>
        <dbReference type="SAM" id="Phobius"/>
    </source>
</evidence>
<organism evidence="2 3">
    <name type="scientific">Planktosalinus lacus</name>
    <dbReference type="NCBI Taxonomy" id="1526573"/>
    <lineage>
        <taxon>Bacteria</taxon>
        <taxon>Pseudomonadati</taxon>
        <taxon>Bacteroidota</taxon>
        <taxon>Flavobacteriia</taxon>
        <taxon>Flavobacteriales</taxon>
        <taxon>Flavobacteriaceae</taxon>
        <taxon>Planktosalinus</taxon>
    </lineage>
</organism>
<gene>
    <name evidence="2" type="ORF">GCM10011312_13200</name>
</gene>
<dbReference type="Pfam" id="PF19589">
    <property type="entry name" value="DUF6095"/>
    <property type="match status" value="1"/>
</dbReference>
<name>A0A8J2V976_9FLAO</name>
<accession>A0A8J2V976</accession>
<evidence type="ECO:0000313" key="3">
    <source>
        <dbReference type="Proteomes" id="UP000652231"/>
    </source>
</evidence>
<feature type="transmembrane region" description="Helical" evidence="1">
    <location>
        <begin position="42"/>
        <end position="61"/>
    </location>
</feature>
<protein>
    <submittedName>
        <fullName evidence="2">Uncharacterized protein</fullName>
    </submittedName>
</protein>
<dbReference type="AlphaFoldDB" id="A0A8J2V976"/>
<keyword evidence="3" id="KW-1185">Reference proteome</keyword>
<comment type="caution">
    <text evidence="2">The sequence shown here is derived from an EMBL/GenBank/DDBJ whole genome shotgun (WGS) entry which is preliminary data.</text>
</comment>
<reference evidence="2" key="1">
    <citation type="journal article" date="2014" name="Int. J. Syst. Evol. Microbiol.">
        <title>Complete genome sequence of Corynebacterium casei LMG S-19264T (=DSM 44701T), isolated from a smear-ripened cheese.</title>
        <authorList>
            <consortium name="US DOE Joint Genome Institute (JGI-PGF)"/>
            <person name="Walter F."/>
            <person name="Albersmeier A."/>
            <person name="Kalinowski J."/>
            <person name="Ruckert C."/>
        </authorList>
    </citation>
    <scope>NUCLEOTIDE SEQUENCE</scope>
    <source>
        <strain evidence="2">CGMCC 1.12924</strain>
    </source>
</reference>
<keyword evidence="1" id="KW-0472">Membrane</keyword>